<evidence type="ECO:0000313" key="4">
    <source>
        <dbReference type="Proteomes" id="UP001642720"/>
    </source>
</evidence>
<name>A0ABY2H2Y7_9HYPO</name>
<feature type="domain" description="Heterokaryon incompatibility" evidence="2">
    <location>
        <begin position="46"/>
        <end position="236"/>
    </location>
</feature>
<evidence type="ECO:0000256" key="1">
    <source>
        <dbReference type="SAM" id="Phobius"/>
    </source>
</evidence>
<keyword evidence="1" id="KW-0812">Transmembrane</keyword>
<keyword evidence="1" id="KW-0472">Membrane</keyword>
<dbReference type="PANTHER" id="PTHR24148:SF64">
    <property type="entry name" value="HETEROKARYON INCOMPATIBILITY DOMAIN-CONTAINING PROTEIN"/>
    <property type="match status" value="1"/>
</dbReference>
<dbReference type="GeneID" id="300578128"/>
<accession>A0ABY2H2Y7</accession>
<comment type="caution">
    <text evidence="3">The sequence shown here is derived from an EMBL/GenBank/DDBJ whole genome shotgun (WGS) entry which is preliminary data.</text>
</comment>
<reference evidence="3 4" key="1">
    <citation type="submission" date="2018-01" db="EMBL/GenBank/DDBJ databases">
        <title>Genome characterization of the sugarcane-associated fungus Trichoderma ghanense CCMA-1212 and their application in lignocelulose bioconversion.</title>
        <authorList>
            <person name="Steindorff A.S."/>
            <person name="Mendes T.D."/>
            <person name="Vilela E.S.D."/>
            <person name="Rodrigues D.S."/>
            <person name="Formighieri E.F."/>
            <person name="Melo I.S."/>
            <person name="Favaro L.C.L."/>
        </authorList>
    </citation>
    <scope>NUCLEOTIDE SEQUENCE [LARGE SCALE GENOMIC DNA]</scope>
    <source>
        <strain evidence="3 4">CCMA-1212</strain>
    </source>
</reference>
<evidence type="ECO:0000313" key="3">
    <source>
        <dbReference type="EMBL" id="TFB01750.1"/>
    </source>
</evidence>
<proteinExistence type="predicted"/>
<dbReference type="InterPro" id="IPR052895">
    <property type="entry name" value="HetReg/Transcr_Mod"/>
</dbReference>
<evidence type="ECO:0000259" key="2">
    <source>
        <dbReference type="Pfam" id="PF06985"/>
    </source>
</evidence>
<dbReference type="Pfam" id="PF26639">
    <property type="entry name" value="Het-6_barrel"/>
    <property type="match status" value="1"/>
</dbReference>
<dbReference type="Proteomes" id="UP001642720">
    <property type="component" value="Unassembled WGS sequence"/>
</dbReference>
<keyword evidence="4" id="KW-1185">Reference proteome</keyword>
<dbReference type="RefSeq" id="XP_073557951.1">
    <property type="nucleotide sequence ID" value="XM_073703678.1"/>
</dbReference>
<feature type="transmembrane region" description="Helical" evidence="1">
    <location>
        <begin position="174"/>
        <end position="207"/>
    </location>
</feature>
<organism evidence="3 4">
    <name type="scientific">Trichoderma ghanense</name>
    <dbReference type="NCBI Taxonomy" id="65468"/>
    <lineage>
        <taxon>Eukaryota</taxon>
        <taxon>Fungi</taxon>
        <taxon>Dikarya</taxon>
        <taxon>Ascomycota</taxon>
        <taxon>Pezizomycotina</taxon>
        <taxon>Sordariomycetes</taxon>
        <taxon>Hypocreomycetidae</taxon>
        <taxon>Hypocreales</taxon>
        <taxon>Hypocreaceae</taxon>
        <taxon>Trichoderma</taxon>
    </lineage>
</organism>
<dbReference type="PANTHER" id="PTHR24148">
    <property type="entry name" value="ANKYRIN REPEAT DOMAIN-CONTAINING PROTEIN 39 HOMOLOG-RELATED"/>
    <property type="match status" value="1"/>
</dbReference>
<dbReference type="EMBL" id="PPTA01000008">
    <property type="protein sequence ID" value="TFB01750.1"/>
    <property type="molecule type" value="Genomic_DNA"/>
</dbReference>
<dbReference type="InterPro" id="IPR010730">
    <property type="entry name" value="HET"/>
</dbReference>
<dbReference type="Pfam" id="PF06985">
    <property type="entry name" value="HET"/>
    <property type="match status" value="1"/>
</dbReference>
<sequence length="616" mass="69161">MAGQETHPKLPDSRSIRVIKLHGAANISDEIRFDLITTSLDEPLPYEAISYTWSGQALDRPVYANGQEYRVTKNAEDVMRKLRPGKPGHCRNLWIDAICINQKDDTEKSVQVQLMFEVYANAERVNIWLGQGTDSTALALKWLRRYSWSFSAAWRLQSKFASAISSADSIFIRLLLGIATVFMSCICACIMMAVAAVILLPFGLLPVFKSRRQLFRTGLAELAAMEYWDRAWTVQEANANESCFIFCGSSAPLRLDLFYQSHNMVPPTYVFSSLNNSKLNQRYSLHLLDAFHTNGEAEFGSQIFDVLCKTKATVAKDKLFAIRAMFPDTLGELTMDYSRSDSDVYTQAARIILEETQTVKFFRYACQAGREDDFPSWVPPWAALVDIPEWLCGFSPATISQDVVIFDGGDEKTLRLKGRRVERAASAVSDGFPIVAPLPVPWSRVLDLDVAKQAFAVFREWKRATGAESCHDPQILQLASLISEMIKMEAEEIHSWFHLIWDEDNFGMEKLWDYGFNGGQVCDSRKITVNFLQLVSGRSLFMTESGRVGMSTLVIGPEDEVALFTGEKLPYVIRKSLGHTGGYTLVAPCWVSGALKGEQWPGWSGGLDDLEDIELV</sequence>
<keyword evidence="1" id="KW-1133">Transmembrane helix</keyword>
<gene>
    <name evidence="3" type="ORF">CCMA1212_006457</name>
</gene>
<protein>
    <recommendedName>
        <fullName evidence="2">Heterokaryon incompatibility domain-containing protein</fullName>
    </recommendedName>
</protein>